<comment type="similarity">
    <text evidence="1">Belongs to the 'phage' integrase family.</text>
</comment>
<keyword evidence="3" id="KW-0233">DNA recombination</keyword>
<evidence type="ECO:0000313" key="5">
    <source>
        <dbReference type="EMBL" id="TGG39304.1"/>
    </source>
</evidence>
<evidence type="ECO:0000256" key="1">
    <source>
        <dbReference type="ARBA" id="ARBA00008857"/>
    </source>
</evidence>
<evidence type="ECO:0000313" key="6">
    <source>
        <dbReference type="Proteomes" id="UP000297635"/>
    </source>
</evidence>
<dbReference type="PANTHER" id="PTHR30349">
    <property type="entry name" value="PHAGE INTEGRASE-RELATED"/>
    <property type="match status" value="1"/>
</dbReference>
<dbReference type="CDD" id="cd01185">
    <property type="entry name" value="INTN1_C_like"/>
    <property type="match status" value="1"/>
</dbReference>
<comment type="caution">
    <text evidence="5">The sequence shown here is derived from an EMBL/GenBank/DDBJ whole genome shotgun (WGS) entry which is preliminary data.</text>
</comment>
<dbReference type="InterPro" id="IPR035386">
    <property type="entry name" value="Arm-DNA-bind_5"/>
</dbReference>
<dbReference type="EMBL" id="SJSA01000001">
    <property type="protein sequence ID" value="TGG39304.1"/>
    <property type="molecule type" value="Genomic_DNA"/>
</dbReference>
<dbReference type="GO" id="GO:0006310">
    <property type="term" value="P:DNA recombination"/>
    <property type="evidence" value="ECO:0007669"/>
    <property type="project" value="UniProtKB-KW"/>
</dbReference>
<organism evidence="5 6">
    <name type="scientific">Duncaniella freteri</name>
    <dbReference type="NCBI Taxonomy" id="2530391"/>
    <lineage>
        <taxon>Bacteria</taxon>
        <taxon>Pseudomonadati</taxon>
        <taxon>Bacteroidota</taxon>
        <taxon>Bacteroidia</taxon>
        <taxon>Bacteroidales</taxon>
        <taxon>Muribaculaceae</taxon>
        <taxon>Duncaniella</taxon>
    </lineage>
</organism>
<dbReference type="Pfam" id="PF17293">
    <property type="entry name" value="Arm-DNA-bind_5"/>
    <property type="match status" value="1"/>
</dbReference>
<evidence type="ECO:0000256" key="2">
    <source>
        <dbReference type="ARBA" id="ARBA00023125"/>
    </source>
</evidence>
<feature type="domain" description="Tyr recombinase" evidence="4">
    <location>
        <begin position="251"/>
        <end position="442"/>
    </location>
</feature>
<evidence type="ECO:0000259" key="4">
    <source>
        <dbReference type="PROSITE" id="PS51898"/>
    </source>
</evidence>
<proteinExistence type="inferred from homology"/>
<keyword evidence="6" id="KW-1185">Reference proteome</keyword>
<dbReference type="Proteomes" id="UP000297635">
    <property type="component" value="Unassembled WGS sequence"/>
</dbReference>
<dbReference type="PANTHER" id="PTHR30349:SF64">
    <property type="entry name" value="PROPHAGE INTEGRASE INTD-RELATED"/>
    <property type="match status" value="1"/>
</dbReference>
<gene>
    <name evidence="5" type="ORF">EZ315_00710</name>
</gene>
<dbReference type="Gene3D" id="1.10.443.10">
    <property type="entry name" value="Intergrase catalytic core"/>
    <property type="match status" value="1"/>
</dbReference>
<dbReference type="InterPro" id="IPR025269">
    <property type="entry name" value="SAM-like_dom"/>
</dbReference>
<dbReference type="PROSITE" id="PS51898">
    <property type="entry name" value="TYR_RECOMBINASE"/>
    <property type="match status" value="1"/>
</dbReference>
<reference evidence="5 6" key="1">
    <citation type="submission" date="2019-02" db="EMBL/GenBank/DDBJ databases">
        <title>Isolation and identification of novel species under the genus Muribaculum.</title>
        <authorList>
            <person name="Miyake S."/>
            <person name="Ding Y."/>
            <person name="Low A."/>
            <person name="Soh M."/>
            <person name="Seedorf H."/>
        </authorList>
    </citation>
    <scope>NUCLEOTIDE SEQUENCE [LARGE SCALE GENOMIC DNA]</scope>
    <source>
        <strain evidence="5 6">TLL-A3</strain>
    </source>
</reference>
<dbReference type="SUPFAM" id="SSF56349">
    <property type="entry name" value="DNA breaking-rejoining enzymes"/>
    <property type="match status" value="1"/>
</dbReference>
<dbReference type="InterPro" id="IPR002104">
    <property type="entry name" value="Integrase_catalytic"/>
</dbReference>
<dbReference type="InterPro" id="IPR050090">
    <property type="entry name" value="Tyrosine_recombinase_XerCD"/>
</dbReference>
<dbReference type="AlphaFoldDB" id="A0A4Z0V508"/>
<dbReference type="Pfam" id="PF00589">
    <property type="entry name" value="Phage_integrase"/>
    <property type="match status" value="1"/>
</dbReference>
<evidence type="ECO:0000256" key="3">
    <source>
        <dbReference type="ARBA" id="ARBA00023172"/>
    </source>
</evidence>
<dbReference type="GO" id="GO:0003677">
    <property type="term" value="F:DNA binding"/>
    <property type="evidence" value="ECO:0007669"/>
    <property type="project" value="UniProtKB-KW"/>
</dbReference>
<protein>
    <submittedName>
        <fullName evidence="5">Site-specific integrase</fullName>
    </submittedName>
</protein>
<dbReference type="InterPro" id="IPR010998">
    <property type="entry name" value="Integrase_recombinase_N"/>
</dbReference>
<sequence>MGKTKVLYLKISPNMDKYKHRVSFRLEKRKDKDGNYAAELPINADITFGGKRIWYYSGYKIAPSKWDERTQRVKRNNFNSEGVSASDINQRLLKIATAVDDAFSHLELQEDEVTPTTVRGELKRVLDEEKGTRLTVAQIYQLLIDEREKELTGTPSTAQWTKGTLMKHKTMLRHLSDFRQGLYFEDINDELLAKVELFLIGKGLSNSYVFKSMKDIRSFLNWATRKGYNKNHAYVSYRQRFHDETKSDSTVNLFALTEDELSAIMTFPTHRAAIDRARDVFLFSCFTGLRFSDVIGLRWSNIDGDMLDCTAQKTNHRQRFALAAEALRIIAKYPKSPDEADPRVFPQISNQKYNAHLKEVGKLAGMTGDWITEKQSGREKTREVHPKYELLTSHVARRTFVTMCLRKGMSPEDIRAVTGHTTVDMMMKYVKFDDESKREKMSILNEARQQGCETVFDYGVSSEERMKLGIPEQSAYFELFEGDAASVTVHLALLFHLRHDYDRRATYMKRLPNNLFNYVIEKIIHY</sequence>
<dbReference type="InterPro" id="IPR011010">
    <property type="entry name" value="DNA_brk_join_enz"/>
</dbReference>
<dbReference type="InterPro" id="IPR013762">
    <property type="entry name" value="Integrase-like_cat_sf"/>
</dbReference>
<name>A0A4Z0V508_9BACT</name>
<dbReference type="GO" id="GO:0015074">
    <property type="term" value="P:DNA integration"/>
    <property type="evidence" value="ECO:0007669"/>
    <property type="project" value="InterPro"/>
</dbReference>
<accession>A0A4Z0V508</accession>
<dbReference type="Pfam" id="PF13102">
    <property type="entry name" value="Phage_int_SAM_5"/>
    <property type="match status" value="1"/>
</dbReference>
<dbReference type="Gene3D" id="1.10.150.130">
    <property type="match status" value="1"/>
</dbReference>
<keyword evidence="2" id="KW-0238">DNA-binding</keyword>